<protein>
    <submittedName>
        <fullName evidence="1">Uncharacterized protein</fullName>
    </submittedName>
</protein>
<proteinExistence type="predicted"/>
<dbReference type="OrthoDB" id="5967843at2759"/>
<evidence type="ECO:0000313" key="2">
    <source>
        <dbReference type="Proteomes" id="UP000807342"/>
    </source>
</evidence>
<keyword evidence="2" id="KW-1185">Reference proteome</keyword>
<accession>A0A9P5X1D5</accession>
<sequence length="415" mass="46891">MLQYPSAPLIWIIASRPETHLKTTFSEDAVKPSFWEEDVPIDSAKACQDVEKFLHNKFTEIQHHHSDHIHETPWPTQSQFLRITTAACGLFIFAEVIIRFISDSSIGNPVAQLRCVISIISKIPLSQLRRNPLAVLDALAKIKDFDLHCICNSLNIARDDAVTALRHLHSVLFFKKVRDIGKTCPHFYHTSFRDFVEDPSRSNEYSIDVGECGSALFWGSQALVEAMSCSRQISLSWPGDEDNNSEWLVDFTAGRIRGILKSFDSSNCTAPFYSIRVPIPQTRLSSIFANANYRQLLENHLFMFGFYLSLIMYSSGRGAALATLREHKIVTYATLPSLGVDKARLMNSTIRRLTNQTLVELDKPVMLILYFSSWTWPPPIEVAIWGGKSSGRCAIIKPDRHDINGSSSKFYVVGF</sequence>
<reference evidence="1" key="1">
    <citation type="submission" date="2020-11" db="EMBL/GenBank/DDBJ databases">
        <authorList>
            <consortium name="DOE Joint Genome Institute"/>
            <person name="Ahrendt S."/>
            <person name="Riley R."/>
            <person name="Andreopoulos W."/>
            <person name="Labutti K."/>
            <person name="Pangilinan J."/>
            <person name="Ruiz-Duenas F.J."/>
            <person name="Barrasa J.M."/>
            <person name="Sanchez-Garcia M."/>
            <person name="Camarero S."/>
            <person name="Miyauchi S."/>
            <person name="Serrano A."/>
            <person name="Linde D."/>
            <person name="Babiker R."/>
            <person name="Drula E."/>
            <person name="Ayuso-Fernandez I."/>
            <person name="Pacheco R."/>
            <person name="Padilla G."/>
            <person name="Ferreira P."/>
            <person name="Barriuso J."/>
            <person name="Kellner H."/>
            <person name="Castanera R."/>
            <person name="Alfaro M."/>
            <person name="Ramirez L."/>
            <person name="Pisabarro A.G."/>
            <person name="Kuo A."/>
            <person name="Tritt A."/>
            <person name="Lipzen A."/>
            <person name="He G."/>
            <person name="Yan M."/>
            <person name="Ng V."/>
            <person name="Cullen D."/>
            <person name="Martin F."/>
            <person name="Rosso M.-N."/>
            <person name="Henrissat B."/>
            <person name="Hibbett D."/>
            <person name="Martinez A.T."/>
            <person name="Grigoriev I.V."/>
        </authorList>
    </citation>
    <scope>NUCLEOTIDE SEQUENCE</scope>
    <source>
        <strain evidence="1">MF-IS2</strain>
    </source>
</reference>
<dbReference type="Proteomes" id="UP000807342">
    <property type="component" value="Unassembled WGS sequence"/>
</dbReference>
<gene>
    <name evidence="1" type="ORF">P691DRAFT_779510</name>
</gene>
<dbReference type="AlphaFoldDB" id="A0A9P5X1D5"/>
<dbReference type="EMBL" id="MU151679">
    <property type="protein sequence ID" value="KAF9442215.1"/>
    <property type="molecule type" value="Genomic_DNA"/>
</dbReference>
<name>A0A9P5X1D5_9AGAR</name>
<evidence type="ECO:0000313" key="1">
    <source>
        <dbReference type="EMBL" id="KAF9442215.1"/>
    </source>
</evidence>
<organism evidence="1 2">
    <name type="scientific">Macrolepiota fuliginosa MF-IS2</name>
    <dbReference type="NCBI Taxonomy" id="1400762"/>
    <lineage>
        <taxon>Eukaryota</taxon>
        <taxon>Fungi</taxon>
        <taxon>Dikarya</taxon>
        <taxon>Basidiomycota</taxon>
        <taxon>Agaricomycotina</taxon>
        <taxon>Agaricomycetes</taxon>
        <taxon>Agaricomycetidae</taxon>
        <taxon>Agaricales</taxon>
        <taxon>Agaricineae</taxon>
        <taxon>Agaricaceae</taxon>
        <taxon>Macrolepiota</taxon>
    </lineage>
</organism>
<comment type="caution">
    <text evidence="1">The sequence shown here is derived from an EMBL/GenBank/DDBJ whole genome shotgun (WGS) entry which is preliminary data.</text>
</comment>